<dbReference type="Proteomes" id="UP000564836">
    <property type="component" value="Chromosome"/>
</dbReference>
<evidence type="ECO:0000313" key="3">
    <source>
        <dbReference type="EMBL" id="UGX96771.1"/>
    </source>
</evidence>
<gene>
    <name evidence="3" type="ORF">G6321_00017155</name>
    <name evidence="2" type="ORF">G6321_01120</name>
</gene>
<dbReference type="EMBL" id="JACBFH010000001">
    <property type="protein sequence ID" value="NYY87073.1"/>
    <property type="molecule type" value="Genomic_DNA"/>
</dbReference>
<protein>
    <submittedName>
        <fullName evidence="2">Uncharacterized protein</fullName>
    </submittedName>
</protein>
<evidence type="ECO:0000313" key="4">
    <source>
        <dbReference type="Proteomes" id="UP000564836"/>
    </source>
</evidence>
<sequence>MSIFKKEVIPAPEISGTDVLRRTLRAWSNKPAVLHAIARDVDGVGVGMLEDFASGRIDLSTEVLQRLVKVMHGGHAVFDPESGMLKSAYADRPTRSYTAPDPYRPPADFVIARPTIGPQPAEPPTTRVTNKRDGWLGKFFPTPVEPPVVQKRREPFVRLRET</sequence>
<accession>A0A7Z0Q4F1</accession>
<proteinExistence type="predicted"/>
<evidence type="ECO:0000256" key="1">
    <source>
        <dbReference type="SAM" id="MobiDB-lite"/>
    </source>
</evidence>
<feature type="region of interest" description="Disordered" evidence="1">
    <location>
        <begin position="115"/>
        <end position="134"/>
    </location>
</feature>
<reference evidence="3 4" key="1">
    <citation type="journal article" date="2017" name="Syst. Appl. Microbiol.">
        <title>Soybeans inoculated with root zone soils of Canadian native legumes harbour diverse and novel Bradyrhizobium spp. that possess agricultural potential.</title>
        <authorList>
            <person name="Bromfield E.S.P."/>
            <person name="Cloutier S."/>
            <person name="Tambong J.T."/>
            <person name="Tran Thi T.V."/>
        </authorList>
    </citation>
    <scope>NUCLEOTIDE SEQUENCE [LARGE SCALE GENOMIC DNA]</scope>
    <source>
        <strain evidence="3 4">323S2</strain>
    </source>
</reference>
<organism evidence="2">
    <name type="scientific">Bradyrhizobium barranii subsp. barranii</name>
    <dbReference type="NCBI Taxonomy" id="2823807"/>
    <lineage>
        <taxon>Bacteria</taxon>
        <taxon>Pseudomonadati</taxon>
        <taxon>Pseudomonadota</taxon>
        <taxon>Alphaproteobacteria</taxon>
        <taxon>Hyphomicrobiales</taxon>
        <taxon>Nitrobacteraceae</taxon>
        <taxon>Bradyrhizobium</taxon>
        <taxon>Bradyrhizobium barranii</taxon>
    </lineage>
</organism>
<reference evidence="3 4" key="3">
    <citation type="journal article" date="2022" name="Int. J. Syst. Evol. Microbiol.">
        <title>Strains of Bradyrhizobium barranii sp. nov. associated with legumes native to Canada are symbionts of soybeans and belong to different subspecies (subsp. barranii subsp. nov. and subsp. apii subsp. nov.) and symbiovars (sv. glycinearum and sv. septentrionale).</title>
        <authorList>
            <person name="Bromfield E.S.P."/>
            <person name="Cloutier S."/>
            <person name="Wasai-Hara S."/>
            <person name="Minamisawa K."/>
        </authorList>
    </citation>
    <scope>NUCLEOTIDE SEQUENCE [LARGE SCALE GENOMIC DNA]</scope>
    <source>
        <strain evidence="3 4">323S2</strain>
    </source>
</reference>
<dbReference type="AlphaFoldDB" id="A0A7Z0Q4F1"/>
<dbReference type="RefSeq" id="WP_166342574.1">
    <property type="nucleotide sequence ID" value="NZ_CP088280.1"/>
</dbReference>
<dbReference type="EMBL" id="CP088280">
    <property type="protein sequence ID" value="UGX96771.1"/>
    <property type="molecule type" value="Genomic_DNA"/>
</dbReference>
<reference evidence="2" key="2">
    <citation type="submission" date="2020-06" db="EMBL/GenBank/DDBJ databases">
        <title>Whole Genome Sequence of Bradyrhizobium sp. Strain 323S2.</title>
        <authorList>
            <person name="Bromfield E.S.P."/>
        </authorList>
    </citation>
    <scope>NUCLEOTIDE SEQUENCE [LARGE SCALE GENOMIC DNA]</scope>
    <source>
        <strain evidence="2">323S2</strain>
    </source>
</reference>
<evidence type="ECO:0000313" key="2">
    <source>
        <dbReference type="EMBL" id="NYY87073.1"/>
    </source>
</evidence>
<name>A0A7Z0Q4F1_9BRAD</name>